<protein>
    <submittedName>
        <fullName evidence="1">Uncharacterized protein</fullName>
    </submittedName>
</protein>
<comment type="caution">
    <text evidence="1">The sequence shown here is derived from an EMBL/GenBank/DDBJ whole genome shotgun (WGS) entry which is preliminary data.</text>
</comment>
<feature type="non-terminal residue" evidence="1">
    <location>
        <position position="134"/>
    </location>
</feature>
<proteinExistence type="predicted"/>
<evidence type="ECO:0000313" key="2">
    <source>
        <dbReference type="Proteomes" id="UP000192247"/>
    </source>
</evidence>
<name>A0A1V9XAI8_9ACAR</name>
<reference evidence="1 2" key="1">
    <citation type="journal article" date="2017" name="Gigascience">
        <title>Draft genome of the honey bee ectoparasitic mite, Tropilaelaps mercedesae, is shaped by the parasitic life history.</title>
        <authorList>
            <person name="Dong X."/>
            <person name="Armstrong S.D."/>
            <person name="Xia D."/>
            <person name="Makepeace B.L."/>
            <person name="Darby A.C."/>
            <person name="Kadowaki T."/>
        </authorList>
    </citation>
    <scope>NUCLEOTIDE SEQUENCE [LARGE SCALE GENOMIC DNA]</scope>
    <source>
        <strain evidence="1">Wuxi-XJTLU</strain>
    </source>
</reference>
<evidence type="ECO:0000313" key="1">
    <source>
        <dbReference type="EMBL" id="OQR70554.1"/>
    </source>
</evidence>
<keyword evidence="2" id="KW-1185">Reference proteome</keyword>
<dbReference type="InParanoid" id="A0A1V9XAI8"/>
<organism evidence="1 2">
    <name type="scientific">Tropilaelaps mercedesae</name>
    <dbReference type="NCBI Taxonomy" id="418985"/>
    <lineage>
        <taxon>Eukaryota</taxon>
        <taxon>Metazoa</taxon>
        <taxon>Ecdysozoa</taxon>
        <taxon>Arthropoda</taxon>
        <taxon>Chelicerata</taxon>
        <taxon>Arachnida</taxon>
        <taxon>Acari</taxon>
        <taxon>Parasitiformes</taxon>
        <taxon>Mesostigmata</taxon>
        <taxon>Gamasina</taxon>
        <taxon>Dermanyssoidea</taxon>
        <taxon>Laelapidae</taxon>
        <taxon>Tropilaelaps</taxon>
    </lineage>
</organism>
<dbReference type="AlphaFoldDB" id="A0A1V9XAI8"/>
<dbReference type="Proteomes" id="UP000192247">
    <property type="component" value="Unassembled WGS sequence"/>
</dbReference>
<gene>
    <name evidence="1" type="ORF">BIW11_11559</name>
</gene>
<dbReference type="EMBL" id="MNPL01017169">
    <property type="protein sequence ID" value="OQR70554.1"/>
    <property type="molecule type" value="Genomic_DNA"/>
</dbReference>
<accession>A0A1V9XAI8</accession>
<sequence length="134" mass="14860">MVATSQAASCAADDPGAPCIGVVGKLEESSSVATSAFSNTNCLRFEEIVNVKRCRYLVEFQTDDYDLYPIDKNLLFFKEAVKEALDPSHVKAYRFQLPNSLITAGRLPKDLIVYTISLFTVRHIHNCMGLLLAK</sequence>